<organism evidence="1 2">
    <name type="scientific">Anisodus acutangulus</name>
    <dbReference type="NCBI Taxonomy" id="402998"/>
    <lineage>
        <taxon>Eukaryota</taxon>
        <taxon>Viridiplantae</taxon>
        <taxon>Streptophyta</taxon>
        <taxon>Embryophyta</taxon>
        <taxon>Tracheophyta</taxon>
        <taxon>Spermatophyta</taxon>
        <taxon>Magnoliopsida</taxon>
        <taxon>eudicotyledons</taxon>
        <taxon>Gunneridae</taxon>
        <taxon>Pentapetalae</taxon>
        <taxon>asterids</taxon>
        <taxon>lamiids</taxon>
        <taxon>Solanales</taxon>
        <taxon>Solanaceae</taxon>
        <taxon>Solanoideae</taxon>
        <taxon>Hyoscyameae</taxon>
        <taxon>Anisodus</taxon>
    </lineage>
</organism>
<comment type="caution">
    <text evidence="1">The sequence shown here is derived from an EMBL/GenBank/DDBJ whole genome shotgun (WGS) entry which is preliminary data.</text>
</comment>
<keyword evidence="2" id="KW-1185">Reference proteome</keyword>
<dbReference type="Proteomes" id="UP001152561">
    <property type="component" value="Unassembled WGS sequence"/>
</dbReference>
<evidence type="ECO:0000313" key="2">
    <source>
        <dbReference type="Proteomes" id="UP001152561"/>
    </source>
</evidence>
<dbReference type="AlphaFoldDB" id="A0A9Q1MMM1"/>
<evidence type="ECO:0000313" key="1">
    <source>
        <dbReference type="EMBL" id="KAJ8562076.1"/>
    </source>
</evidence>
<name>A0A9Q1MMM1_9SOLA</name>
<dbReference type="PANTHER" id="PTHR48445">
    <property type="entry name" value="OS02G0782100 PROTEIN"/>
    <property type="match status" value="1"/>
</dbReference>
<gene>
    <name evidence="1" type="ORF">K7X08_011367</name>
</gene>
<dbReference type="OrthoDB" id="1745093at2759"/>
<dbReference type="EMBL" id="JAJAGQ010000005">
    <property type="protein sequence ID" value="KAJ8562076.1"/>
    <property type="molecule type" value="Genomic_DNA"/>
</dbReference>
<dbReference type="InterPro" id="IPR016024">
    <property type="entry name" value="ARM-type_fold"/>
</dbReference>
<reference evidence="2" key="1">
    <citation type="journal article" date="2023" name="Proc. Natl. Acad. Sci. U.S.A.">
        <title>Genomic and structural basis for evolution of tropane alkaloid biosynthesis.</title>
        <authorList>
            <person name="Wanga Y.-J."/>
            <person name="Taina T."/>
            <person name="Yua J.-Y."/>
            <person name="Lia J."/>
            <person name="Xua B."/>
            <person name="Chenc J."/>
            <person name="D'Auriad J.C."/>
            <person name="Huanga J.-P."/>
            <person name="Huanga S.-X."/>
        </authorList>
    </citation>
    <scope>NUCLEOTIDE SEQUENCE [LARGE SCALE GENOMIC DNA]</scope>
    <source>
        <strain evidence="2">cv. KIB-2019</strain>
    </source>
</reference>
<proteinExistence type="predicted"/>
<sequence>MVRSMKQRSARFADLIQQNKSILEGKIDFSDAEISIPKERAIAHYNQQVAGDNLNVLGLSARELLSVLGGVFLESSKDTGGSLQSTISELAYIADKEEVSGSFLKKREVVSRFFKTTMRELKKAQNARSSNSMQIDDSSSESVSSLMRAQLSDLAVSLLPGLDAIAIDELFDYAIEPALKDEEGLIQKKAYKALFIILSIGHACGDEEKGGRKEDLQQFFNMVAGGLAGETPHMISAAVKGLARLAYEFTDLVSAAHLTYLTRRRQGQLLELLEISSGSLSQKMRQK</sequence>
<accession>A0A9Q1MMM1</accession>
<dbReference type="PANTHER" id="PTHR48445:SF1">
    <property type="entry name" value="OS02G0782100 PROTEIN"/>
    <property type="match status" value="1"/>
</dbReference>
<dbReference type="SUPFAM" id="SSF48371">
    <property type="entry name" value="ARM repeat"/>
    <property type="match status" value="1"/>
</dbReference>
<protein>
    <submittedName>
        <fullName evidence="1">Uncharacterized protein</fullName>
    </submittedName>
</protein>